<dbReference type="Pfam" id="PF07470">
    <property type="entry name" value="Glyco_hydro_88"/>
    <property type="match status" value="1"/>
</dbReference>
<dbReference type="PANTHER" id="PTHR33886">
    <property type="entry name" value="UNSATURATED RHAMNOGALACTURONAN HYDROLASE (EUROFUNG)"/>
    <property type="match status" value="1"/>
</dbReference>
<dbReference type="AlphaFoldDB" id="A0AAE3ALM4"/>
<name>A0AAE3ALM4_9FIRM</name>
<dbReference type="SUPFAM" id="SSF48208">
    <property type="entry name" value="Six-hairpin glycosidases"/>
    <property type="match status" value="1"/>
</dbReference>
<dbReference type="InterPro" id="IPR008928">
    <property type="entry name" value="6-hairpin_glycosidase_sf"/>
</dbReference>
<proteinExistence type="predicted"/>
<dbReference type="InterPro" id="IPR010905">
    <property type="entry name" value="Glyco_hydro_88"/>
</dbReference>
<evidence type="ECO:0000256" key="1">
    <source>
        <dbReference type="ARBA" id="ARBA00022801"/>
    </source>
</evidence>
<dbReference type="Proteomes" id="UP001198962">
    <property type="component" value="Unassembled WGS sequence"/>
</dbReference>
<dbReference type="Gene3D" id="1.50.10.10">
    <property type="match status" value="1"/>
</dbReference>
<dbReference type="GO" id="GO:0016787">
    <property type="term" value="F:hydrolase activity"/>
    <property type="evidence" value="ECO:0007669"/>
    <property type="project" value="UniProtKB-KW"/>
</dbReference>
<keyword evidence="1 2" id="KW-0378">Hydrolase</keyword>
<keyword evidence="3" id="KW-1185">Reference proteome</keyword>
<protein>
    <submittedName>
        <fullName evidence="2">Glycoside hydrolase family 88 protein</fullName>
    </submittedName>
</protein>
<gene>
    <name evidence="2" type="ORF">LKD32_03845</name>
</gene>
<comment type="caution">
    <text evidence="2">The sequence shown here is derived from an EMBL/GenBank/DDBJ whole genome shotgun (WGS) entry which is preliminary data.</text>
</comment>
<reference evidence="2" key="1">
    <citation type="submission" date="2021-10" db="EMBL/GenBank/DDBJ databases">
        <title>Anaerobic single-cell dispensing facilitates the cultivation of human gut bacteria.</title>
        <authorList>
            <person name="Afrizal A."/>
        </authorList>
    </citation>
    <scope>NUCLEOTIDE SEQUENCE</scope>
    <source>
        <strain evidence="2">CLA-AA-H274</strain>
    </source>
</reference>
<evidence type="ECO:0000313" key="2">
    <source>
        <dbReference type="EMBL" id="MCC2164024.1"/>
    </source>
</evidence>
<dbReference type="EMBL" id="JAJEPU010000007">
    <property type="protein sequence ID" value="MCC2164024.1"/>
    <property type="molecule type" value="Genomic_DNA"/>
</dbReference>
<dbReference type="InterPro" id="IPR012341">
    <property type="entry name" value="6hp_glycosidase-like_sf"/>
</dbReference>
<dbReference type="PANTHER" id="PTHR33886:SF8">
    <property type="entry name" value="UNSATURATED RHAMNOGALACTURONAN HYDROLASE (EUROFUNG)"/>
    <property type="match status" value="1"/>
</dbReference>
<dbReference type="RefSeq" id="WP_308450765.1">
    <property type="nucleotide sequence ID" value="NZ_JAJEPU010000007.1"/>
</dbReference>
<sequence>MEEMWLEYFRQYLGQEFPKFLSEKVWNYKDDLCVIGAHDLAEATGDLEWDAFLVNQAHWLMAEDGTVANWKEGENNIDKISFGKSLRILRDLTGDPDSKYAVAVECAYEFLKHYPRTETGNFWHKDIYPNQVWLDGLYMAMPFYAKTIAENGDDRWDDIIDQFESAHRLLRDEKKKLYVHGCDVSKKADWADPETGRSPGVWLRAEGWYLMALCDVYELAKGRTGRAEKLRELLERAVEGILLYQDQKTGMFYQSVDHAELEGNYLETSGSAMVAYALMKGTRLGILRADLGAEGERILEGIRTSYLKREDDGLHLYGICASAGLGAGPDPHNRKDRTGKPEYYVSEVQMRDNQHGSAVCMMAVSELLRRKH</sequence>
<organism evidence="2 3">
    <name type="scientific">Brotaphodocola catenula</name>
    <dbReference type="NCBI Taxonomy" id="2885361"/>
    <lineage>
        <taxon>Bacteria</taxon>
        <taxon>Bacillati</taxon>
        <taxon>Bacillota</taxon>
        <taxon>Clostridia</taxon>
        <taxon>Lachnospirales</taxon>
        <taxon>Lachnospiraceae</taxon>
        <taxon>Brotaphodocola</taxon>
    </lineage>
</organism>
<dbReference type="GO" id="GO:0005975">
    <property type="term" value="P:carbohydrate metabolic process"/>
    <property type="evidence" value="ECO:0007669"/>
    <property type="project" value="InterPro"/>
</dbReference>
<accession>A0AAE3ALM4</accession>
<dbReference type="InterPro" id="IPR052043">
    <property type="entry name" value="PolySaccharide_Degr_Enz"/>
</dbReference>
<evidence type="ECO:0000313" key="3">
    <source>
        <dbReference type="Proteomes" id="UP001198962"/>
    </source>
</evidence>